<protein>
    <submittedName>
        <fullName evidence="3">MCE family protein</fullName>
    </submittedName>
</protein>
<accession>A0A7Z2VZG8</accession>
<dbReference type="PANTHER" id="PTHR33371:SF4">
    <property type="entry name" value="INTERMEMBRANE PHOSPHOLIPID TRANSPORT SYSTEM BINDING PROTEIN MLAD"/>
    <property type="match status" value="1"/>
</dbReference>
<keyword evidence="1" id="KW-0812">Transmembrane</keyword>
<gene>
    <name evidence="3" type="ORF">HH212_18285</name>
</gene>
<reference evidence="3 4" key="1">
    <citation type="submission" date="2020-04" db="EMBL/GenBank/DDBJ databases">
        <title>Genome sequencing of novel species.</title>
        <authorList>
            <person name="Heo J."/>
            <person name="Kim S.-J."/>
            <person name="Kim J.-S."/>
            <person name="Hong S.-B."/>
            <person name="Kwon S.-W."/>
        </authorList>
    </citation>
    <scope>NUCLEOTIDE SEQUENCE [LARGE SCALE GENOMIC DNA]</scope>
    <source>
        <strain evidence="3 4">GN2-R2</strain>
    </source>
</reference>
<evidence type="ECO:0000313" key="4">
    <source>
        <dbReference type="Proteomes" id="UP000502415"/>
    </source>
</evidence>
<dbReference type="PANTHER" id="PTHR33371">
    <property type="entry name" value="INTERMEMBRANE PHOSPHOLIPID TRANSPORT SYSTEM BINDING PROTEIN MLAD-RELATED"/>
    <property type="match status" value="1"/>
</dbReference>
<proteinExistence type="predicted"/>
<organism evidence="3 4">
    <name type="scientific">Massilia forsythiae</name>
    <dbReference type="NCBI Taxonomy" id="2728020"/>
    <lineage>
        <taxon>Bacteria</taxon>
        <taxon>Pseudomonadati</taxon>
        <taxon>Pseudomonadota</taxon>
        <taxon>Betaproteobacteria</taxon>
        <taxon>Burkholderiales</taxon>
        <taxon>Oxalobacteraceae</taxon>
        <taxon>Telluria group</taxon>
        <taxon>Massilia</taxon>
    </lineage>
</organism>
<evidence type="ECO:0000256" key="1">
    <source>
        <dbReference type="SAM" id="Phobius"/>
    </source>
</evidence>
<dbReference type="AlphaFoldDB" id="A0A7Z2VZG8"/>
<feature type="domain" description="Mce/MlaD" evidence="2">
    <location>
        <begin position="44"/>
        <end position="132"/>
    </location>
</feature>
<dbReference type="InterPro" id="IPR003399">
    <property type="entry name" value="Mce/MlaD"/>
</dbReference>
<dbReference type="EMBL" id="CP051685">
    <property type="protein sequence ID" value="QJE01732.1"/>
    <property type="molecule type" value="Genomic_DNA"/>
</dbReference>
<dbReference type="Proteomes" id="UP000502415">
    <property type="component" value="Chromosome"/>
</dbReference>
<evidence type="ECO:0000313" key="3">
    <source>
        <dbReference type="EMBL" id="QJE01732.1"/>
    </source>
</evidence>
<dbReference type="InterPro" id="IPR052336">
    <property type="entry name" value="MlaD_Phospholipid_Transporter"/>
</dbReference>
<name>A0A7Z2VZG8_9BURK</name>
<dbReference type="Pfam" id="PF02470">
    <property type="entry name" value="MlaD"/>
    <property type="match status" value="1"/>
</dbReference>
<dbReference type="KEGG" id="mfy:HH212_18285"/>
<keyword evidence="1" id="KW-1133">Transmembrane helix</keyword>
<keyword evidence="4" id="KW-1185">Reference proteome</keyword>
<dbReference type="RefSeq" id="WP_170203770.1">
    <property type="nucleotide sequence ID" value="NZ_CP051685.1"/>
</dbReference>
<feature type="transmembrane region" description="Helical" evidence="1">
    <location>
        <begin position="6"/>
        <end position="27"/>
    </location>
</feature>
<sequence length="331" mass="34872">MKRNALMIGAFVIATLVVIVAAIIWLSGSDLFTKQQKASVYYEGNVSGLSVGAPVTFRGVTIGQVTAIGINVDGNSLRTTVPVSLKLQPSALNISGAPDGTMNIPTLVARGLRARLASQSIVTGQKGIELDFVPHSPAILHGVTGGGAHDPEIPAVADRFGALIDQVAELPLRDTVNDMRATVQDLQKTLVSVRDTLSTAQALLGTASTELKATTVDSRKTLETATEAIRRVQDHSAQTLEAVTRLANTSNDTVAGAQPELQRTLVEARQASEAARLAMERVADLAAPGAPMRSDLEGTVRDLSQAARGLRSLSELLEEKPNALIFGNKSK</sequence>
<keyword evidence="1" id="KW-0472">Membrane</keyword>
<evidence type="ECO:0000259" key="2">
    <source>
        <dbReference type="Pfam" id="PF02470"/>
    </source>
</evidence>